<protein>
    <submittedName>
        <fullName evidence="2">Uncharacterized protein</fullName>
    </submittedName>
</protein>
<evidence type="ECO:0000313" key="2">
    <source>
        <dbReference type="EnsemblMetazoa" id="Aqu2.1.32843_001"/>
    </source>
</evidence>
<evidence type="ECO:0000256" key="1">
    <source>
        <dbReference type="SAM" id="MobiDB-lite"/>
    </source>
</evidence>
<dbReference type="EnsemblMetazoa" id="Aqu2.1.32843_001">
    <property type="protein sequence ID" value="Aqu2.1.32843_001"/>
    <property type="gene ID" value="Aqu2.1.32843"/>
</dbReference>
<dbReference type="AlphaFoldDB" id="A0A1X7UYJ3"/>
<feature type="compositionally biased region" description="Basic and acidic residues" evidence="1">
    <location>
        <begin position="1"/>
        <end position="17"/>
    </location>
</feature>
<dbReference type="InParanoid" id="A0A1X7UYJ3"/>
<feature type="region of interest" description="Disordered" evidence="1">
    <location>
        <begin position="1"/>
        <end position="29"/>
    </location>
</feature>
<sequence length="86" mass="10115">MKDAEAFQKLSSEDKHFASKIQGDEIDDQPVSKRMRRMPLHFQDSIVYEVTSGCSILSDEIAEKQLYRLMNGLDEFSFTERFSWYL</sequence>
<organism evidence="2">
    <name type="scientific">Amphimedon queenslandica</name>
    <name type="common">Sponge</name>
    <dbReference type="NCBI Taxonomy" id="400682"/>
    <lineage>
        <taxon>Eukaryota</taxon>
        <taxon>Metazoa</taxon>
        <taxon>Porifera</taxon>
        <taxon>Demospongiae</taxon>
        <taxon>Heteroscleromorpha</taxon>
        <taxon>Haplosclerida</taxon>
        <taxon>Niphatidae</taxon>
        <taxon>Amphimedon</taxon>
    </lineage>
</organism>
<reference evidence="2" key="1">
    <citation type="submission" date="2017-05" db="UniProtKB">
        <authorList>
            <consortium name="EnsemblMetazoa"/>
        </authorList>
    </citation>
    <scope>IDENTIFICATION</scope>
</reference>
<proteinExistence type="predicted"/>
<name>A0A1X7UYJ3_AMPQE</name>
<accession>A0A1X7UYJ3</accession>